<gene>
    <name evidence="1" type="ORF">SAMN04487894_12034</name>
</gene>
<keyword evidence="2" id="KW-1185">Reference proteome</keyword>
<dbReference type="STRING" id="1285928.SAMN04487894_12034"/>
<dbReference type="Proteomes" id="UP000198757">
    <property type="component" value="Unassembled WGS sequence"/>
</dbReference>
<sequence length="1539" mass="160061">MRTNQPFGTAFKRAGLCVFMKELSLNFGFRRNKTLTSLQIAAVMLLSVLSAKGQITGAPTNIYQPWTSDKFSALTVTSSKAAGFDEFLFKGNVIDNDANADNPNSASWTALAGGGSAWLEVKDGNAGTAGYPAGTYAGFVVSAGSLANITGNSITITTYLTSKGPSNAQQLQNTYTASDAALAISLLSSSGKIKVGFVTDLPFDRVRITIQNGAGLLPTWRIYYGELVRAGAYSDPSCSTKPLVQSDYPSVVTTGTTGALSVDLLGGVFNATGNVVDGSATNPATITLPLVNFATTAYISVREAGGATQYHHAGLYAGFEIGQASLLGLGVLSNSTISTYLKGQPKESFSGAALLVSAPVLTAAGKSTIGFVTTQDFDEVRYTLNQGVNVNLGTVNVYRAVIRNFCERPTGFSCNTLYELDSKIDPVYINMANTKVTGAVSLNNNIANLDQLIDGNPNTAATIKSLLVNNTSVLSQTSVSVKKALAPYTPGSNGYYVAFDVESQAVLLDAAVLSTATVTTYLNGAPQQSSTGGGLLIGTKSTLISGSGTPNRQKIGLVATSQFDEVRLTFNQPINASLGDVNIYGIEVENLCTHSLDCNTTNVITNSPSGFGAIIDNERSGVTGLVCANCNIQNISNVVDDDATSAAKIFVTAGALSTYGIAVQVPGNTFPAGTVAGFRIRTNNTSLVGLDLLKYLKIETFNNGMPAESRTGGELLGLDLLTLPIIGGSNAGMYNIGFKTSMPYDEIRISTTNVVGAGVIGDKDLDIFYATVDTRYMSSAQQQAAGMSCSLVYTLPDINYTTINKSVKGSVATNDVKPANNITYLGGTLVAGANGQTSPAGSNPQLTLQSGGDYTFVTDKPGVYSYSTTMRDANTNPATDHKENLTIIVTDPAITTNPPVVNTDVAAVLSNDGSPGYAGVIIPVLANDKPSNAGATGLSNPTVPAAGATGGPQHGTVQVNPDGTITYKPDPGFVGTDIFTYTTCEQPNGSPCGTAYVEVKVTPRAIPPDAPDGNIVAADDYTQIKGGKTVTGNVKTNDSDPLDPSGNSLTVTTQNSNAYGSFSLASDGTFTFSPAVDFSGTAVFPYRVSGSGSRSAYATLYVYVIPSGLNTLPDNNVGFKDLDIKGNVSTNDHVPSGTTYGTPVAIGTPPGTPTTFSMNTNGVYTFKSGTIGVYKYNVPVTNDGITVNELLTITILDPAISTNPPVVMNDVAKTTGTTPVAIQVNDNDKPGNTGGKLSPPEIKTNPAHGNVVVNAADSSVTYTLTDAGFTGKDMFTYESCETPGGKCSIAEVVVTVIPAGTVTASAADDYMTAAKGSADVAGNVSTNDGPNQNVTTGTFMDASNNKLEITNANGDYKFTPSASFTGTAVFEYTTCTQDGSSCTKATLYVTVKEESPDLVARITMTPNNIIGKSDVEIKVGISEINNIATNGLITLYVDKSNLFGDFSFDNNAVKDAANQPVNNNEFSVDAVSNPDSYVITTNSSIKDDMKWVTFKVKADPKTTAGQGSLTVFVKTGSGGEKNNANNSYSTSIVFSFIAP</sequence>
<dbReference type="Gene3D" id="2.60.40.3440">
    <property type="match status" value="2"/>
</dbReference>
<dbReference type="OrthoDB" id="9805017at2"/>
<dbReference type="Pfam" id="PF17963">
    <property type="entry name" value="Big_9"/>
    <property type="match status" value="3"/>
</dbReference>
<evidence type="ECO:0008006" key="3">
    <source>
        <dbReference type="Google" id="ProtNLM"/>
    </source>
</evidence>
<accession>A0A1G7A0D1</accession>
<evidence type="ECO:0000313" key="1">
    <source>
        <dbReference type="EMBL" id="SDE08230.1"/>
    </source>
</evidence>
<dbReference type="EMBL" id="FMZO01000020">
    <property type="protein sequence ID" value="SDE08230.1"/>
    <property type="molecule type" value="Genomic_DNA"/>
</dbReference>
<dbReference type="Gene3D" id="2.60.40.2810">
    <property type="match status" value="1"/>
</dbReference>
<proteinExistence type="predicted"/>
<reference evidence="2" key="1">
    <citation type="submission" date="2016-10" db="EMBL/GenBank/DDBJ databases">
        <authorList>
            <person name="Varghese N."/>
            <person name="Submissions S."/>
        </authorList>
    </citation>
    <scope>NUCLEOTIDE SEQUENCE [LARGE SCALE GENOMIC DNA]</scope>
    <source>
        <strain evidence="2">DSM 25811 / CCM 8410 / LMG 26954 / E90</strain>
    </source>
</reference>
<name>A0A1G7A0D1_NIADE</name>
<evidence type="ECO:0000313" key="2">
    <source>
        <dbReference type="Proteomes" id="UP000198757"/>
    </source>
</evidence>
<organism evidence="1 2">
    <name type="scientific">Niabella drilacis (strain DSM 25811 / CCM 8410 / CCUG 62505 / LMG 26954 / E90)</name>
    <dbReference type="NCBI Taxonomy" id="1285928"/>
    <lineage>
        <taxon>Bacteria</taxon>
        <taxon>Pseudomonadati</taxon>
        <taxon>Bacteroidota</taxon>
        <taxon>Chitinophagia</taxon>
        <taxon>Chitinophagales</taxon>
        <taxon>Chitinophagaceae</taxon>
        <taxon>Niabella</taxon>
    </lineage>
</organism>
<protein>
    <recommendedName>
        <fullName evidence="3">Tandem-95 repeat protein</fullName>
    </recommendedName>
</protein>
<dbReference type="RefSeq" id="WP_143019897.1">
    <property type="nucleotide sequence ID" value="NZ_FMZO01000020.1"/>
</dbReference>